<keyword evidence="3" id="KW-1185">Reference proteome</keyword>
<comment type="caution">
    <text evidence="2">The sequence shown here is derived from an EMBL/GenBank/DDBJ whole genome shotgun (WGS) entry which is preliminary data.</text>
</comment>
<feature type="region of interest" description="Disordered" evidence="1">
    <location>
        <begin position="1"/>
        <end position="70"/>
    </location>
</feature>
<feature type="compositionally biased region" description="Polar residues" evidence="1">
    <location>
        <begin position="61"/>
        <end position="70"/>
    </location>
</feature>
<evidence type="ECO:0000313" key="2">
    <source>
        <dbReference type="EMBL" id="PVD23454.1"/>
    </source>
</evidence>
<dbReference type="AlphaFoldDB" id="A0A2T7NQK6"/>
<feature type="compositionally biased region" description="Polar residues" evidence="1">
    <location>
        <begin position="9"/>
        <end position="39"/>
    </location>
</feature>
<protein>
    <submittedName>
        <fullName evidence="2">Uncharacterized protein</fullName>
    </submittedName>
</protein>
<organism evidence="2 3">
    <name type="scientific">Pomacea canaliculata</name>
    <name type="common">Golden apple snail</name>
    <dbReference type="NCBI Taxonomy" id="400727"/>
    <lineage>
        <taxon>Eukaryota</taxon>
        <taxon>Metazoa</taxon>
        <taxon>Spiralia</taxon>
        <taxon>Lophotrochozoa</taxon>
        <taxon>Mollusca</taxon>
        <taxon>Gastropoda</taxon>
        <taxon>Caenogastropoda</taxon>
        <taxon>Architaenioglossa</taxon>
        <taxon>Ampullarioidea</taxon>
        <taxon>Ampullariidae</taxon>
        <taxon>Pomacea</taxon>
    </lineage>
</organism>
<evidence type="ECO:0000313" key="3">
    <source>
        <dbReference type="Proteomes" id="UP000245119"/>
    </source>
</evidence>
<sequence length="70" mass="7698">MLDVGRAINSASFQPRNIGNSRHVTSATVDIHTHPTSPDTKIVTHHLPAKGPDDRRHVYNGYTSSKYSVS</sequence>
<reference evidence="2 3" key="1">
    <citation type="submission" date="2018-04" db="EMBL/GenBank/DDBJ databases">
        <title>The genome of golden apple snail Pomacea canaliculata provides insight into stress tolerance and invasive adaptation.</title>
        <authorList>
            <person name="Liu C."/>
            <person name="Liu B."/>
            <person name="Ren Y."/>
            <person name="Zhang Y."/>
            <person name="Wang H."/>
            <person name="Li S."/>
            <person name="Jiang F."/>
            <person name="Yin L."/>
            <person name="Zhang G."/>
            <person name="Qian W."/>
            <person name="Fan W."/>
        </authorList>
    </citation>
    <scope>NUCLEOTIDE SEQUENCE [LARGE SCALE GENOMIC DNA]</scope>
    <source>
        <strain evidence="2">SZHN2017</strain>
        <tissue evidence="2">Muscle</tissue>
    </source>
</reference>
<accession>A0A2T7NQK6</accession>
<evidence type="ECO:0000256" key="1">
    <source>
        <dbReference type="SAM" id="MobiDB-lite"/>
    </source>
</evidence>
<dbReference type="EMBL" id="PZQS01000010">
    <property type="protein sequence ID" value="PVD23454.1"/>
    <property type="molecule type" value="Genomic_DNA"/>
</dbReference>
<gene>
    <name evidence="2" type="ORF">C0Q70_16726</name>
</gene>
<name>A0A2T7NQK6_POMCA</name>
<proteinExistence type="predicted"/>
<dbReference type="Proteomes" id="UP000245119">
    <property type="component" value="Linkage Group LG10"/>
</dbReference>